<gene>
    <name evidence="3" type="ORF">M0H32_12800</name>
</gene>
<dbReference type="Proteomes" id="UP001431221">
    <property type="component" value="Unassembled WGS sequence"/>
</dbReference>
<feature type="transmembrane region" description="Helical" evidence="1">
    <location>
        <begin position="54"/>
        <end position="71"/>
    </location>
</feature>
<keyword evidence="1" id="KW-0472">Membrane</keyword>
<dbReference type="SUPFAM" id="SSF103481">
    <property type="entry name" value="Multidrug resistance efflux transporter EmrE"/>
    <property type="match status" value="2"/>
</dbReference>
<evidence type="ECO:0000313" key="4">
    <source>
        <dbReference type="Proteomes" id="UP001431221"/>
    </source>
</evidence>
<feature type="domain" description="EamA" evidence="2">
    <location>
        <begin position="162"/>
        <end position="292"/>
    </location>
</feature>
<keyword evidence="4" id="KW-1185">Reference proteome</keyword>
<dbReference type="PROSITE" id="PS51257">
    <property type="entry name" value="PROKAR_LIPOPROTEIN"/>
    <property type="match status" value="1"/>
</dbReference>
<dbReference type="PANTHER" id="PTHR22911:SF103">
    <property type="entry name" value="BLR2811 PROTEIN"/>
    <property type="match status" value="1"/>
</dbReference>
<evidence type="ECO:0000313" key="3">
    <source>
        <dbReference type="EMBL" id="MCK7613048.1"/>
    </source>
</evidence>
<reference evidence="3" key="1">
    <citation type="submission" date="2022-04" db="EMBL/GenBank/DDBJ databases">
        <title>Roseibium sp. CAU 1639 isolated from mud.</title>
        <authorList>
            <person name="Kim W."/>
        </authorList>
    </citation>
    <scope>NUCLEOTIDE SEQUENCE</scope>
    <source>
        <strain evidence="3">CAU 1639</strain>
    </source>
</reference>
<dbReference type="PANTHER" id="PTHR22911">
    <property type="entry name" value="ACYL-MALONYL CONDENSING ENZYME-RELATED"/>
    <property type="match status" value="1"/>
</dbReference>
<dbReference type="EMBL" id="JALNMJ010000008">
    <property type="protein sequence ID" value="MCK7613048.1"/>
    <property type="molecule type" value="Genomic_DNA"/>
</dbReference>
<keyword evidence="1" id="KW-1133">Transmembrane helix</keyword>
<feature type="transmembrane region" description="Helical" evidence="1">
    <location>
        <begin position="219"/>
        <end position="239"/>
    </location>
</feature>
<comment type="caution">
    <text evidence="3">The sequence shown here is derived from an EMBL/GenBank/DDBJ whole genome shotgun (WGS) entry which is preliminary data.</text>
</comment>
<feature type="transmembrane region" description="Helical" evidence="1">
    <location>
        <begin position="163"/>
        <end position="180"/>
    </location>
</feature>
<organism evidence="3 4">
    <name type="scientific">Roseibium sediminicola</name>
    <dbReference type="NCBI Taxonomy" id="2933272"/>
    <lineage>
        <taxon>Bacteria</taxon>
        <taxon>Pseudomonadati</taxon>
        <taxon>Pseudomonadota</taxon>
        <taxon>Alphaproteobacteria</taxon>
        <taxon>Hyphomicrobiales</taxon>
        <taxon>Stappiaceae</taxon>
        <taxon>Roseibium</taxon>
    </lineage>
</organism>
<feature type="transmembrane region" description="Helical" evidence="1">
    <location>
        <begin position="12"/>
        <end position="34"/>
    </location>
</feature>
<accession>A0ABT0GW71</accession>
<feature type="transmembrane region" description="Helical" evidence="1">
    <location>
        <begin position="276"/>
        <end position="294"/>
    </location>
</feature>
<proteinExistence type="predicted"/>
<feature type="domain" description="EamA" evidence="2">
    <location>
        <begin position="21"/>
        <end position="153"/>
    </location>
</feature>
<dbReference type="InterPro" id="IPR000620">
    <property type="entry name" value="EamA_dom"/>
</dbReference>
<dbReference type="RefSeq" id="WP_248154537.1">
    <property type="nucleotide sequence ID" value="NZ_JALNMJ010000008.1"/>
</dbReference>
<keyword evidence="1" id="KW-0812">Transmembrane</keyword>
<evidence type="ECO:0000256" key="1">
    <source>
        <dbReference type="SAM" id="Phobius"/>
    </source>
</evidence>
<feature type="transmembrane region" description="Helical" evidence="1">
    <location>
        <begin position="192"/>
        <end position="213"/>
    </location>
</feature>
<dbReference type="InterPro" id="IPR037185">
    <property type="entry name" value="EmrE-like"/>
</dbReference>
<feature type="transmembrane region" description="Helical" evidence="1">
    <location>
        <begin position="83"/>
        <end position="106"/>
    </location>
</feature>
<evidence type="ECO:0000259" key="2">
    <source>
        <dbReference type="Pfam" id="PF00892"/>
    </source>
</evidence>
<dbReference type="Pfam" id="PF00892">
    <property type="entry name" value="EamA"/>
    <property type="match status" value="2"/>
</dbReference>
<feature type="transmembrane region" description="Helical" evidence="1">
    <location>
        <begin position="112"/>
        <end position="131"/>
    </location>
</feature>
<name>A0ABT0GW71_9HYPH</name>
<sequence length="301" mass="32041">MAGDTQKQPGGGVPAAAAPIAGIGLIVLACLSFSVLDATAKYLSASLPTLQIVWIRFVSHVFLSLVLFQVWKKPSLLTTKRPVLQIVRACCLLGTTICNFMAVRYLQLAETMAIMFAGPFVITALAGPLLGEWAGMRRWAAIIVGFIGVLVVTQPGIGGMHWAAIYSVAAMTFYALYALLTRMLTATDSSAGLLIISGIVAAVAMAPAGLTVWQTPPDAWTWMLLLSTGVFGAGGHFLFIMAHRIAPAPVLAPFIYIQIVWMIALGYLIFADVPTLTTVLGAAIVVASGLYILYRERVKGI</sequence>
<feature type="transmembrane region" description="Helical" evidence="1">
    <location>
        <begin position="251"/>
        <end position="270"/>
    </location>
</feature>
<feature type="transmembrane region" description="Helical" evidence="1">
    <location>
        <begin position="138"/>
        <end position="157"/>
    </location>
</feature>
<protein>
    <submittedName>
        <fullName evidence="3">DMT family transporter</fullName>
    </submittedName>
</protein>